<dbReference type="AlphaFoldDB" id="A0A511XEZ6"/>
<dbReference type="Proteomes" id="UP000321635">
    <property type="component" value="Unassembled WGS sequence"/>
</dbReference>
<sequence>MTEELIHPKDFYRKLNTAIRSAGGVTAFARAHGVSPRKVYDAQDGARYHEEVARALGLAVTVRYPVIADPKTLVAGTVVYEKLNSFIRASKSQRAAAEELGVSVSHLSNIVNARRGLAPVLAHLGFMAPLTRFAPLVRPVKDA</sequence>
<gene>
    <name evidence="1" type="ORF">ANI02nite_33920</name>
</gene>
<organism evidence="1 2">
    <name type="scientific">Acetobacter nitrogenifigens DSM 23921 = NBRC 105050</name>
    <dbReference type="NCBI Taxonomy" id="1120919"/>
    <lineage>
        <taxon>Bacteria</taxon>
        <taxon>Pseudomonadati</taxon>
        <taxon>Pseudomonadota</taxon>
        <taxon>Alphaproteobacteria</taxon>
        <taxon>Acetobacterales</taxon>
        <taxon>Acetobacteraceae</taxon>
        <taxon>Acetobacter</taxon>
    </lineage>
</organism>
<dbReference type="OrthoDB" id="7219908at2"/>
<dbReference type="CDD" id="cd00093">
    <property type="entry name" value="HTH_XRE"/>
    <property type="match status" value="1"/>
</dbReference>
<accession>A0A511XEZ6</accession>
<dbReference type="STRING" id="1120919.GCA_000429165_03574"/>
<evidence type="ECO:0000313" key="1">
    <source>
        <dbReference type="EMBL" id="GEN61508.1"/>
    </source>
</evidence>
<dbReference type="RefSeq" id="WP_026399002.1">
    <property type="nucleotide sequence ID" value="NZ_AUBI01000025.1"/>
</dbReference>
<dbReference type="EMBL" id="BJYF01000040">
    <property type="protein sequence ID" value="GEN61508.1"/>
    <property type="molecule type" value="Genomic_DNA"/>
</dbReference>
<dbReference type="InterPro" id="IPR001387">
    <property type="entry name" value="Cro/C1-type_HTH"/>
</dbReference>
<reference evidence="1 2" key="1">
    <citation type="submission" date="2019-07" db="EMBL/GenBank/DDBJ databases">
        <title>Whole genome shotgun sequence of Acetobacter nitrogenifigens NBRC 105050.</title>
        <authorList>
            <person name="Hosoyama A."/>
            <person name="Uohara A."/>
            <person name="Ohji S."/>
            <person name="Ichikawa N."/>
        </authorList>
    </citation>
    <scope>NUCLEOTIDE SEQUENCE [LARGE SCALE GENOMIC DNA]</scope>
    <source>
        <strain evidence="1 2">NBRC 105050</strain>
    </source>
</reference>
<protein>
    <submittedName>
        <fullName evidence="1">Uncharacterized protein</fullName>
    </submittedName>
</protein>
<name>A0A511XEZ6_9PROT</name>
<evidence type="ECO:0000313" key="2">
    <source>
        <dbReference type="Proteomes" id="UP000321635"/>
    </source>
</evidence>
<comment type="caution">
    <text evidence="1">The sequence shown here is derived from an EMBL/GenBank/DDBJ whole genome shotgun (WGS) entry which is preliminary data.</text>
</comment>
<keyword evidence="2" id="KW-1185">Reference proteome</keyword>
<proteinExistence type="predicted"/>